<gene>
    <name evidence="3" type="ORF">FB554_1241</name>
</gene>
<evidence type="ECO:0000313" key="4">
    <source>
        <dbReference type="Proteomes" id="UP000318336"/>
    </source>
</evidence>
<feature type="transmembrane region" description="Helical" evidence="1">
    <location>
        <begin position="115"/>
        <end position="132"/>
    </location>
</feature>
<feature type="transmembrane region" description="Helical" evidence="1">
    <location>
        <begin position="62"/>
        <end position="80"/>
    </location>
</feature>
<dbReference type="PANTHER" id="PTHR30590">
    <property type="entry name" value="INNER MEMBRANE PROTEIN"/>
    <property type="match status" value="1"/>
</dbReference>
<keyword evidence="1" id="KW-1133">Transmembrane helix</keyword>
<proteinExistence type="predicted"/>
<evidence type="ECO:0000313" key="3">
    <source>
        <dbReference type="EMBL" id="TQL33107.1"/>
    </source>
</evidence>
<evidence type="ECO:0000256" key="1">
    <source>
        <dbReference type="SAM" id="Phobius"/>
    </source>
</evidence>
<keyword evidence="1" id="KW-0812">Transmembrane</keyword>
<feature type="transmembrane region" description="Helical" evidence="1">
    <location>
        <begin position="288"/>
        <end position="307"/>
    </location>
</feature>
<feature type="transmembrane region" description="Helical" evidence="1">
    <location>
        <begin position="218"/>
        <end position="237"/>
    </location>
</feature>
<dbReference type="PANTHER" id="PTHR30590:SF2">
    <property type="entry name" value="INNER MEMBRANE PROTEIN"/>
    <property type="match status" value="1"/>
</dbReference>
<feature type="domain" description="DUF418" evidence="2">
    <location>
        <begin position="183"/>
        <end position="325"/>
    </location>
</feature>
<dbReference type="AlphaFoldDB" id="A0A542XB97"/>
<feature type="transmembrane region" description="Helical" evidence="1">
    <location>
        <begin position="243"/>
        <end position="267"/>
    </location>
</feature>
<dbReference type="Proteomes" id="UP000318336">
    <property type="component" value="Unassembled WGS sequence"/>
</dbReference>
<feature type="transmembrane region" description="Helical" evidence="1">
    <location>
        <begin position="92"/>
        <end position="109"/>
    </location>
</feature>
<protein>
    <submittedName>
        <fullName evidence="3">Putative membrane protein YeiB</fullName>
    </submittedName>
</protein>
<accession>A0A542XB97</accession>
<feature type="transmembrane region" description="Helical" evidence="1">
    <location>
        <begin position="186"/>
        <end position="206"/>
    </location>
</feature>
<comment type="caution">
    <text evidence="3">The sequence shown here is derived from an EMBL/GenBank/DDBJ whole genome shotgun (WGS) entry which is preliminary data.</text>
</comment>
<dbReference type="InterPro" id="IPR007349">
    <property type="entry name" value="DUF418"/>
</dbReference>
<feature type="transmembrane region" description="Helical" evidence="1">
    <location>
        <begin position="144"/>
        <end position="166"/>
    </location>
</feature>
<keyword evidence="1" id="KW-0472">Membrane</keyword>
<dbReference type="OrthoDB" id="9807744at2"/>
<sequence length="341" mass="35822">MWGPVQTRDSRSMKRIDTLDVIRGIALCGILAANAPTVLNLPAEEGFNDVQVALGLTVHERFFPIFSLLFGLGFGLMLASARRRGETSRWPYVRRFAFLLALGGVHQLLQPGEALLPYALAGLLVLLPASWLPRWGVVAATAVLLPAGVVAGGGFALIPGAFVLGLALTAFDVPQRLEQPGAWRPALSLAVVTGAVAALLLPGLAANPGTLGFSMSSTVTGLLMATTYVGLTVALMHTPVRGALVATFGSLGRVSLTNYVGATLLLLAARPFQTQLGIDGTAQGLLRMLALCGGIALLQVVLSRVWLSRFPQGPLEQVWRRVTWGSARPVSRAAVPAPANA</sequence>
<dbReference type="InterPro" id="IPR052529">
    <property type="entry name" value="Bact_Transport_Assoc"/>
</dbReference>
<evidence type="ECO:0000259" key="2">
    <source>
        <dbReference type="Pfam" id="PF04235"/>
    </source>
</evidence>
<dbReference type="EMBL" id="VFOK01000001">
    <property type="protein sequence ID" value="TQL33107.1"/>
    <property type="molecule type" value="Genomic_DNA"/>
</dbReference>
<dbReference type="Pfam" id="PF04235">
    <property type="entry name" value="DUF418"/>
    <property type="match status" value="1"/>
</dbReference>
<feature type="transmembrane region" description="Helical" evidence="1">
    <location>
        <begin position="21"/>
        <end position="42"/>
    </location>
</feature>
<organism evidence="3 4">
    <name type="scientific">Barrientosiimonas humi</name>
    <dbReference type="NCBI Taxonomy" id="999931"/>
    <lineage>
        <taxon>Bacteria</taxon>
        <taxon>Bacillati</taxon>
        <taxon>Actinomycetota</taxon>
        <taxon>Actinomycetes</taxon>
        <taxon>Micrococcales</taxon>
        <taxon>Dermacoccaceae</taxon>
        <taxon>Barrientosiimonas</taxon>
    </lineage>
</organism>
<keyword evidence="4" id="KW-1185">Reference proteome</keyword>
<reference evidence="3 4" key="1">
    <citation type="submission" date="2019-06" db="EMBL/GenBank/DDBJ databases">
        <title>Sequencing the genomes of 1000 actinobacteria strains.</title>
        <authorList>
            <person name="Klenk H.-P."/>
        </authorList>
    </citation>
    <scope>NUCLEOTIDE SEQUENCE [LARGE SCALE GENOMIC DNA]</scope>
    <source>
        <strain evidence="3 4">DSM 24617</strain>
    </source>
</reference>
<name>A0A542XB97_9MICO</name>